<organism evidence="1 2">
    <name type="scientific">Leptospira santarosai serovar Shermani str. LT 821</name>
    <dbReference type="NCBI Taxonomy" id="758847"/>
    <lineage>
        <taxon>Bacteria</taxon>
        <taxon>Pseudomonadati</taxon>
        <taxon>Spirochaetota</taxon>
        <taxon>Spirochaetia</taxon>
        <taxon>Leptospirales</taxon>
        <taxon>Leptospiraceae</taxon>
        <taxon>Leptospira</taxon>
    </lineage>
</organism>
<name>K8XWD0_9LEPT</name>
<dbReference type="KEGG" id="lst:LSS_15686"/>
<dbReference type="EMBL" id="CP006694">
    <property type="protein sequence ID" value="EKT85848.1"/>
    <property type="molecule type" value="Genomic_DNA"/>
</dbReference>
<evidence type="ECO:0000313" key="1">
    <source>
        <dbReference type="EMBL" id="EKT85848.1"/>
    </source>
</evidence>
<dbReference type="Proteomes" id="UP000035800">
    <property type="component" value="Chromosome I"/>
</dbReference>
<gene>
    <name evidence="1" type="ORF">LSS_15686</name>
</gene>
<dbReference type="STRING" id="758847.LSS_15686"/>
<evidence type="ECO:0000313" key="2">
    <source>
        <dbReference type="Proteomes" id="UP000035800"/>
    </source>
</evidence>
<proteinExistence type="predicted"/>
<accession>K8XWD0</accession>
<reference evidence="1 2" key="1">
    <citation type="journal article" date="2012" name="Gene">
        <title>Sequence of Leptospira santarosai serovar Shermani genome and prediction of virulence-associated genes.</title>
        <authorList>
            <person name="Chou L.F."/>
            <person name="Chen Y.T."/>
            <person name="Lu C.W."/>
            <person name="Ko Y.C."/>
            <person name="Tang C.Y."/>
            <person name="Pan M.J."/>
            <person name="Tian Y.C."/>
            <person name="Chiu C.H."/>
            <person name="Hung C.C."/>
            <person name="Yang C.W."/>
        </authorList>
    </citation>
    <scope>NUCLEOTIDE SEQUENCE [LARGE SCALE GENOMIC DNA]</scope>
    <source>
        <strain evidence="1">LT 821</strain>
    </source>
</reference>
<protein>
    <submittedName>
        <fullName evidence="1">Uncharacterized protein</fullName>
    </submittedName>
</protein>
<dbReference type="AlphaFoldDB" id="K8XWD0"/>
<reference evidence="1 2" key="2">
    <citation type="journal article" date="2014" name="Emerg. Microbes Infect.">
        <title>Potential impact on kidney infection: a whole-genome analysis of Leptospira santarosai serovar Shermani.</title>
        <authorList>
            <person name="Chou L.F."/>
            <person name="Chen T.W."/>
            <person name="Ko Y.C."/>
            <person name="Pan M.J."/>
            <person name="Tian Y.C."/>
            <person name="Chiu C.H."/>
            <person name="Tang P."/>
            <person name="Hung C.C."/>
            <person name="Yang C.W."/>
        </authorList>
    </citation>
    <scope>NUCLEOTIDE SEQUENCE</scope>
    <source>
        <strain evidence="1 2">LT 821</strain>
    </source>
</reference>
<sequence>MKYRSCRGQNFALTPKVKKKEPKRPFRFNLKTDLRIDFISVGGSGSFFVGKL</sequence>